<name>A0A0M0JEQ6_9EUKA</name>
<keyword evidence="3" id="KW-1185">Reference proteome</keyword>
<dbReference type="Proteomes" id="UP000037460">
    <property type="component" value="Unassembled WGS sequence"/>
</dbReference>
<proteinExistence type="predicted"/>
<dbReference type="EMBL" id="JWZX01003061">
    <property type="protein sequence ID" value="KOO24718.1"/>
    <property type="molecule type" value="Genomic_DNA"/>
</dbReference>
<evidence type="ECO:0000256" key="1">
    <source>
        <dbReference type="SAM" id="Phobius"/>
    </source>
</evidence>
<evidence type="ECO:0000313" key="3">
    <source>
        <dbReference type="Proteomes" id="UP000037460"/>
    </source>
</evidence>
<comment type="caution">
    <text evidence="2">The sequence shown here is derived from an EMBL/GenBank/DDBJ whole genome shotgun (WGS) entry which is preliminary data.</text>
</comment>
<protein>
    <submittedName>
        <fullName evidence="2">Uncharacterized protein</fullName>
    </submittedName>
</protein>
<sequence length="288" mass="32606">MQKADEVIALQASRMMSSIGATMLNSLHDHAMPRAVRIVVDNVYGELWPEVKRSLVDSVMLDLGLEFRELRAKQDMHHADPPRGWLKWCAARLIYAMEPSDLTIWGTIRSPLSLFIRLLFLFPLYGVSDVMVILLAAAKYFTDFDEYGLIEFIVTAKKLQFFTSGLVAGCVGFAKLFVCATQPSDGELRLEDFAGAVPSSPAYACAVFYPGSHTTFPFEFFLFVVRSLLLWGAFVLLWHYDALERRGLHWLPTTIGLLVLSWSLWLAIFWLVALNLYQVPRWSASASR</sequence>
<keyword evidence="1" id="KW-0812">Transmembrane</keyword>
<reference evidence="3" key="1">
    <citation type="journal article" date="2015" name="PLoS Genet.">
        <title>Genome Sequence and Transcriptome Analyses of Chrysochromulina tobin: Metabolic Tools for Enhanced Algal Fitness in the Prominent Order Prymnesiales (Haptophyceae).</title>
        <authorList>
            <person name="Hovde B.T."/>
            <person name="Deodato C.R."/>
            <person name="Hunsperger H.M."/>
            <person name="Ryken S.A."/>
            <person name="Yost W."/>
            <person name="Jha R.K."/>
            <person name="Patterson J."/>
            <person name="Monnat R.J. Jr."/>
            <person name="Barlow S.B."/>
            <person name="Starkenburg S.R."/>
            <person name="Cattolico R.A."/>
        </authorList>
    </citation>
    <scope>NUCLEOTIDE SEQUENCE</scope>
    <source>
        <strain evidence="3">CCMP291</strain>
    </source>
</reference>
<dbReference type="OrthoDB" id="67700at2759"/>
<gene>
    <name evidence="2" type="ORF">Ctob_002956</name>
</gene>
<feature type="transmembrane region" description="Helical" evidence="1">
    <location>
        <begin position="218"/>
        <end position="238"/>
    </location>
</feature>
<feature type="transmembrane region" description="Helical" evidence="1">
    <location>
        <begin position="118"/>
        <end position="141"/>
    </location>
</feature>
<dbReference type="PANTHER" id="PTHR40849">
    <property type="entry name" value="C2 CALCIUM-DEPENDENT MEMBRANE TARGETING"/>
    <property type="match status" value="1"/>
</dbReference>
<feature type="transmembrane region" description="Helical" evidence="1">
    <location>
        <begin position="250"/>
        <end position="273"/>
    </location>
</feature>
<keyword evidence="1" id="KW-1133">Transmembrane helix</keyword>
<accession>A0A0M0JEQ6</accession>
<evidence type="ECO:0000313" key="2">
    <source>
        <dbReference type="EMBL" id="KOO24718.1"/>
    </source>
</evidence>
<organism evidence="2 3">
    <name type="scientific">Chrysochromulina tobinii</name>
    <dbReference type="NCBI Taxonomy" id="1460289"/>
    <lineage>
        <taxon>Eukaryota</taxon>
        <taxon>Haptista</taxon>
        <taxon>Haptophyta</taxon>
        <taxon>Prymnesiophyceae</taxon>
        <taxon>Prymnesiales</taxon>
        <taxon>Chrysochromulinaceae</taxon>
        <taxon>Chrysochromulina</taxon>
    </lineage>
</organism>
<keyword evidence="1" id="KW-0472">Membrane</keyword>
<dbReference type="AlphaFoldDB" id="A0A0M0JEQ6"/>
<dbReference type="PANTHER" id="PTHR40849:SF2">
    <property type="entry name" value="RGS DOMAIN-CONTAINING PROTEIN"/>
    <property type="match status" value="1"/>
</dbReference>